<dbReference type="Proteomes" id="UP000799537">
    <property type="component" value="Unassembled WGS sequence"/>
</dbReference>
<dbReference type="RefSeq" id="XP_033672522.1">
    <property type="nucleotide sequence ID" value="XM_033804256.1"/>
</dbReference>
<gene>
    <name evidence="1" type="ORF">M409DRAFT_17869</name>
</gene>
<name>A0A6A6CY33_ZASCE</name>
<reference evidence="1" key="1">
    <citation type="journal article" date="2020" name="Stud. Mycol.">
        <title>101 Dothideomycetes genomes: a test case for predicting lifestyles and emergence of pathogens.</title>
        <authorList>
            <person name="Haridas S."/>
            <person name="Albert R."/>
            <person name="Binder M."/>
            <person name="Bloem J."/>
            <person name="Labutti K."/>
            <person name="Salamov A."/>
            <person name="Andreopoulos B."/>
            <person name="Baker S."/>
            <person name="Barry K."/>
            <person name="Bills G."/>
            <person name="Bluhm B."/>
            <person name="Cannon C."/>
            <person name="Castanera R."/>
            <person name="Culley D."/>
            <person name="Daum C."/>
            <person name="Ezra D."/>
            <person name="Gonzalez J."/>
            <person name="Henrissat B."/>
            <person name="Kuo A."/>
            <person name="Liang C."/>
            <person name="Lipzen A."/>
            <person name="Lutzoni F."/>
            <person name="Magnuson J."/>
            <person name="Mondo S."/>
            <person name="Nolan M."/>
            <person name="Ohm R."/>
            <person name="Pangilinan J."/>
            <person name="Park H.-J."/>
            <person name="Ramirez L."/>
            <person name="Alfaro M."/>
            <person name="Sun H."/>
            <person name="Tritt A."/>
            <person name="Yoshinaga Y."/>
            <person name="Zwiers L.-H."/>
            <person name="Turgeon B."/>
            <person name="Goodwin S."/>
            <person name="Spatafora J."/>
            <person name="Crous P."/>
            <person name="Grigoriev I."/>
        </authorList>
    </citation>
    <scope>NUCLEOTIDE SEQUENCE</scope>
    <source>
        <strain evidence="1">ATCC 36951</strain>
    </source>
</reference>
<proteinExistence type="predicted"/>
<dbReference type="EMBL" id="ML993582">
    <property type="protein sequence ID" value="KAF2171633.1"/>
    <property type="molecule type" value="Genomic_DNA"/>
</dbReference>
<evidence type="ECO:0000313" key="2">
    <source>
        <dbReference type="Proteomes" id="UP000799537"/>
    </source>
</evidence>
<keyword evidence="2" id="KW-1185">Reference proteome</keyword>
<protein>
    <submittedName>
        <fullName evidence="1">Uncharacterized protein</fullName>
    </submittedName>
</protein>
<sequence>MQSLRLTTKRISSSATKALFKHVEVKPTEESCRKCLNLMEDRELSRQVTSIAFHTSLSPGSSYGDEDEYAGLIRGQKGGRRHIDVFYEALSNLSKFEKLKHISINFAERCIAGGDWINEAPEDITVRSRVLRALTEDTEYPEKLHSLSIRNLQDLLPDVIAESGGWKKLLGKLDSLGLWITNEGDEAAPESNMEYKELHEFYRTELKRKILVPVREQLKELKLYSNEVYWGHYPHFDLQDPDMHFPKLETLAIGKLAFVHDWQVDWILSHGATLKGLIIDDCPILIAGREFQKMDNAYSRRANSISTDDDQVCWTNPVRWHTLFRRFKYGLPHLRHFAIRTTASHWVERPDSQDVDSFRDTFALENNLQVSRYCLFDAGIGPSQVVDISYPQKYEKDWDTYPGAERMAAFDHGWEDEMDEMAEEQKKEFVDGAKFPDCWSEDWEALGELMAVVEGRK</sequence>
<organism evidence="1 2">
    <name type="scientific">Zasmidium cellare ATCC 36951</name>
    <dbReference type="NCBI Taxonomy" id="1080233"/>
    <lineage>
        <taxon>Eukaryota</taxon>
        <taxon>Fungi</taxon>
        <taxon>Dikarya</taxon>
        <taxon>Ascomycota</taxon>
        <taxon>Pezizomycotina</taxon>
        <taxon>Dothideomycetes</taxon>
        <taxon>Dothideomycetidae</taxon>
        <taxon>Mycosphaerellales</taxon>
        <taxon>Mycosphaerellaceae</taxon>
        <taxon>Zasmidium</taxon>
    </lineage>
</organism>
<dbReference type="PANTHER" id="PTHR42057">
    <property type="entry name" value="F-BOX DOMAIN PROTEIN (AFU_ORTHOLOGUE AFUA_4G00200)"/>
    <property type="match status" value="1"/>
</dbReference>
<evidence type="ECO:0000313" key="1">
    <source>
        <dbReference type="EMBL" id="KAF2171633.1"/>
    </source>
</evidence>
<accession>A0A6A6CY33</accession>
<dbReference type="GeneID" id="54557528"/>
<dbReference type="OrthoDB" id="3638384at2759"/>
<dbReference type="AlphaFoldDB" id="A0A6A6CY33"/>
<dbReference type="PANTHER" id="PTHR42057:SF2">
    <property type="entry name" value="F-BOX DOMAIN PROTEIN (AFU_ORTHOLOGUE AFUA_4G00200)-RELATED"/>
    <property type="match status" value="1"/>
</dbReference>